<accession>A0ABP9V9V9</accession>
<dbReference type="EMBL" id="BAABRN010000004">
    <property type="protein sequence ID" value="GAA5500793.1"/>
    <property type="molecule type" value="Genomic_DNA"/>
</dbReference>
<protein>
    <submittedName>
        <fullName evidence="1">Chloramphenicol 3-O phosphotransferase</fullName>
    </submittedName>
</protein>
<dbReference type="InterPro" id="IPR027417">
    <property type="entry name" value="P-loop_NTPase"/>
</dbReference>
<reference evidence="1 2" key="1">
    <citation type="submission" date="2024-02" db="EMBL/GenBank/DDBJ databases">
        <title>Deinococcus xinjiangensis NBRC 107630.</title>
        <authorList>
            <person name="Ichikawa N."/>
            <person name="Katano-Makiyama Y."/>
            <person name="Hidaka K."/>
        </authorList>
    </citation>
    <scope>NUCLEOTIDE SEQUENCE [LARGE SCALE GENOMIC DNA]</scope>
    <source>
        <strain evidence="1 2">NBRC 107630</strain>
    </source>
</reference>
<dbReference type="InterPro" id="IPR012853">
    <property type="entry name" value="CPT"/>
</dbReference>
<sequence>MSQVIILNGASSTGKTALARALQNALPDLWLHFGIDDLVDALPPKLLSPEGISFGEGGEVAVGAAFRRAEQAWMLGVAATVRSRVSVIIDDVFLSGAASQRRWQAALGDLPCLWVGVSCDPAEAEKRELARGDRVAGMYRQQAEVVHLDVHYDLEIDTTRHSPEVLARQLGAALSAFADG</sequence>
<dbReference type="Pfam" id="PF07931">
    <property type="entry name" value="CPT"/>
    <property type="match status" value="1"/>
</dbReference>
<comment type="caution">
    <text evidence="1">The sequence shown here is derived from an EMBL/GenBank/DDBJ whole genome shotgun (WGS) entry which is preliminary data.</text>
</comment>
<dbReference type="Proteomes" id="UP001458946">
    <property type="component" value="Unassembled WGS sequence"/>
</dbReference>
<gene>
    <name evidence="1" type="ORF">Dxin01_00518</name>
</gene>
<dbReference type="Gene3D" id="3.40.50.300">
    <property type="entry name" value="P-loop containing nucleotide triphosphate hydrolases"/>
    <property type="match status" value="1"/>
</dbReference>
<dbReference type="SUPFAM" id="SSF52540">
    <property type="entry name" value="P-loop containing nucleoside triphosphate hydrolases"/>
    <property type="match status" value="1"/>
</dbReference>
<evidence type="ECO:0000313" key="2">
    <source>
        <dbReference type="Proteomes" id="UP001458946"/>
    </source>
</evidence>
<dbReference type="PIRSF" id="PIRSF007531">
    <property type="entry name" value="CPT"/>
    <property type="match status" value="1"/>
</dbReference>
<name>A0ABP9V9V9_9DEIO</name>
<organism evidence="1 2">
    <name type="scientific">Deinococcus xinjiangensis</name>
    <dbReference type="NCBI Taxonomy" id="457454"/>
    <lineage>
        <taxon>Bacteria</taxon>
        <taxon>Thermotogati</taxon>
        <taxon>Deinococcota</taxon>
        <taxon>Deinococci</taxon>
        <taxon>Deinococcales</taxon>
        <taxon>Deinococcaceae</taxon>
        <taxon>Deinococcus</taxon>
    </lineage>
</organism>
<proteinExistence type="predicted"/>
<evidence type="ECO:0000313" key="1">
    <source>
        <dbReference type="EMBL" id="GAA5500793.1"/>
    </source>
</evidence>
<keyword evidence="2" id="KW-1185">Reference proteome</keyword>